<evidence type="ECO:0000313" key="2">
    <source>
        <dbReference type="EMBL" id="QMS98361.1"/>
    </source>
</evidence>
<sequence>MEKYEVQKVCLCGWRSRKSKENRGNEKGKSEAVSIPKIGSYVTFLPQLFYNFNGIGDPSAKDSRLGSLPVYVYFFCAIGETPSSFFRIGQDEGRVYKRNKECKTKFT</sequence>
<accession>A0A7D7QEL8</accession>
<proteinExistence type="predicted"/>
<dbReference type="EMBL" id="CP059472">
    <property type="protein sequence ID" value="QMS98361.1"/>
    <property type="molecule type" value="Genomic_DNA"/>
</dbReference>
<gene>
    <name evidence="2" type="ORF">H1R16_11775</name>
    <name evidence="1" type="ORF">H2507_03685</name>
</gene>
<dbReference type="Proteomes" id="UP000515349">
    <property type="component" value="Chromosome"/>
</dbReference>
<reference evidence="1" key="3">
    <citation type="submission" date="2020-07" db="EMBL/GenBank/DDBJ databases">
        <authorList>
            <person name="Yang C."/>
        </authorList>
    </citation>
    <scope>NUCLEOTIDE SEQUENCE</scope>
    <source>
        <strain evidence="1">Cx-624</strain>
    </source>
</reference>
<keyword evidence="4" id="KW-1185">Reference proteome</keyword>
<dbReference type="KEGG" id="cbau:H1R16_11775"/>
<evidence type="ECO:0000313" key="4">
    <source>
        <dbReference type="Proteomes" id="UP000539710"/>
    </source>
</evidence>
<name>A0A7D7QEL8_9FLAO</name>
<dbReference type="EMBL" id="JACEUX010000001">
    <property type="protein sequence ID" value="MBA5246264.1"/>
    <property type="molecule type" value="Genomic_DNA"/>
</dbReference>
<reference evidence="4" key="2">
    <citation type="submission" date="2020-07" db="EMBL/GenBank/DDBJ databases">
        <title>Flavobacterium sp. xlx-214.</title>
        <authorList>
            <person name="Yang C."/>
        </authorList>
    </citation>
    <scope>NUCLEOTIDE SEQUENCE [LARGE SCALE GENOMIC DNA]</scope>
    <source>
        <strain evidence="4">CX-624</strain>
    </source>
</reference>
<dbReference type="Proteomes" id="UP000539710">
    <property type="component" value="Unassembled WGS sequence"/>
</dbReference>
<dbReference type="AlphaFoldDB" id="A0A7D7QEL8"/>
<evidence type="ECO:0000313" key="3">
    <source>
        <dbReference type="Proteomes" id="UP000515349"/>
    </source>
</evidence>
<dbReference type="RefSeq" id="WP_181886352.1">
    <property type="nucleotide sequence ID" value="NZ_CP059472.1"/>
</dbReference>
<evidence type="ECO:0000313" key="1">
    <source>
        <dbReference type="EMBL" id="MBA5246264.1"/>
    </source>
</evidence>
<reference evidence="2 3" key="1">
    <citation type="submission" date="2020-07" db="EMBL/GenBank/DDBJ databases">
        <title>Chryseobacterium sp.cx-624.</title>
        <authorList>
            <person name="Yang C."/>
        </authorList>
    </citation>
    <scope>NUCLEOTIDE SEQUENCE [LARGE SCALE GENOMIC DNA]</scope>
    <source>
        <strain evidence="2">Cx-624</strain>
        <strain evidence="3">cx-624</strain>
    </source>
</reference>
<organism evidence="2 3">
    <name type="scientific">Marnyiella aurantia</name>
    <dbReference type="NCBI Taxonomy" id="2758037"/>
    <lineage>
        <taxon>Bacteria</taxon>
        <taxon>Pseudomonadati</taxon>
        <taxon>Bacteroidota</taxon>
        <taxon>Flavobacteriia</taxon>
        <taxon>Flavobacteriales</taxon>
        <taxon>Weeksellaceae</taxon>
        <taxon>Marnyiella</taxon>
    </lineage>
</organism>
<protein>
    <submittedName>
        <fullName evidence="2">Uncharacterized protein</fullName>
    </submittedName>
</protein>